<evidence type="ECO:0000313" key="3">
    <source>
        <dbReference type="Proteomes" id="UP000176087"/>
    </source>
</evidence>
<dbReference type="EMBL" id="LJGT01000038">
    <property type="protein sequence ID" value="OEU89927.1"/>
    <property type="molecule type" value="Genomic_DNA"/>
</dbReference>
<reference evidence="2 3" key="1">
    <citation type="journal article" date="2016" name="Front. Microbiol.">
        <title>Comparative Genomics Analysis of Streptomyces Species Reveals Their Adaptation to the Marine Environment and Their Diversity at the Genomic Level.</title>
        <authorList>
            <person name="Tian X."/>
            <person name="Zhang Z."/>
            <person name="Yang T."/>
            <person name="Chen M."/>
            <person name="Li J."/>
            <person name="Chen F."/>
            <person name="Yang J."/>
            <person name="Li W."/>
            <person name="Zhang B."/>
            <person name="Zhang Z."/>
            <person name="Wu J."/>
            <person name="Zhang C."/>
            <person name="Long L."/>
            <person name="Xiao J."/>
        </authorList>
    </citation>
    <scope>NUCLEOTIDE SEQUENCE [LARGE SCALE GENOMIC DNA]</scope>
    <source>
        <strain evidence="2 3">SCSIO 10390</strain>
    </source>
</reference>
<feature type="region of interest" description="Disordered" evidence="1">
    <location>
        <begin position="95"/>
        <end position="135"/>
    </location>
</feature>
<name>A0A1E7JNR1_9ACTN</name>
<protein>
    <submittedName>
        <fullName evidence="2">Uncharacterized protein</fullName>
    </submittedName>
</protein>
<gene>
    <name evidence="2" type="ORF">AN215_09770</name>
</gene>
<proteinExistence type="predicted"/>
<organism evidence="2 3">
    <name type="scientific">Streptomyces abyssalis</name>
    <dbReference type="NCBI Taxonomy" id="933944"/>
    <lineage>
        <taxon>Bacteria</taxon>
        <taxon>Bacillati</taxon>
        <taxon>Actinomycetota</taxon>
        <taxon>Actinomycetes</taxon>
        <taxon>Kitasatosporales</taxon>
        <taxon>Streptomycetaceae</taxon>
        <taxon>Streptomyces</taxon>
    </lineage>
</organism>
<keyword evidence="3" id="KW-1185">Reference proteome</keyword>
<accession>A0A1E7JNR1</accession>
<dbReference type="OrthoDB" id="3871167at2"/>
<evidence type="ECO:0000256" key="1">
    <source>
        <dbReference type="SAM" id="MobiDB-lite"/>
    </source>
</evidence>
<comment type="caution">
    <text evidence="2">The sequence shown here is derived from an EMBL/GenBank/DDBJ whole genome shotgun (WGS) entry which is preliminary data.</text>
</comment>
<evidence type="ECO:0000313" key="2">
    <source>
        <dbReference type="EMBL" id="OEU89927.1"/>
    </source>
</evidence>
<dbReference type="AlphaFoldDB" id="A0A1E7JNR1"/>
<sequence length="135" mass="14955">MATGGHDASKRVDETELLEIARDPVDARRLRESLEKLAGGASNDTLKEMAKEVLAGRIGLRDAVAVPAYSEALIEGGRPFREEWDKLSAAERERLAAEGEREYEAKRLEMEAEQRRGAENSGSKARHSGRGWSVY</sequence>
<feature type="compositionally biased region" description="Basic and acidic residues" evidence="1">
    <location>
        <begin position="95"/>
        <end position="118"/>
    </location>
</feature>
<dbReference type="Proteomes" id="UP000176087">
    <property type="component" value="Unassembled WGS sequence"/>
</dbReference>